<dbReference type="GO" id="GO:0005634">
    <property type="term" value="C:nucleus"/>
    <property type="evidence" value="ECO:0007669"/>
    <property type="project" value="TreeGrafter"/>
</dbReference>
<sequence length="275" mass="31394">MGKRSQISHKQKAKPHSSQNVSQNLTQRTLEASFANSQNEPAESFEETVNKVVRYVIYNAGSNLPIRKIDLLKHVLPGIGKRYENIMTEATNVLNEVYGFDLHVCDQSVSNKQYIVINILPYMRTTNEDKHTPKDGKQIIILLVLTHVFMSNDNAPEETIFRFLQSFELDLSIKHELFGNIKDFIRNDMVKQRYLSVSVDEHTRKISYSWGTRAETDVSKAKILQFVCNTYGNIEPSSWTNQFKMANIQIEEQNDGLSITTGNTADTAEEIVDSD</sequence>
<dbReference type="InterPro" id="IPR002190">
    <property type="entry name" value="MHD_dom"/>
</dbReference>
<name>A0A7F5R7G8_AGRPL</name>
<dbReference type="Proteomes" id="UP000192223">
    <property type="component" value="Unplaced"/>
</dbReference>
<dbReference type="InParanoid" id="A0A7F5R7G8"/>
<organism evidence="3 4">
    <name type="scientific">Agrilus planipennis</name>
    <name type="common">Emerald ash borer</name>
    <name type="synonym">Agrilus marcopoli</name>
    <dbReference type="NCBI Taxonomy" id="224129"/>
    <lineage>
        <taxon>Eukaryota</taxon>
        <taxon>Metazoa</taxon>
        <taxon>Ecdysozoa</taxon>
        <taxon>Arthropoda</taxon>
        <taxon>Hexapoda</taxon>
        <taxon>Insecta</taxon>
        <taxon>Pterygota</taxon>
        <taxon>Neoptera</taxon>
        <taxon>Endopterygota</taxon>
        <taxon>Coleoptera</taxon>
        <taxon>Polyphaga</taxon>
        <taxon>Elateriformia</taxon>
        <taxon>Buprestoidea</taxon>
        <taxon>Buprestidae</taxon>
        <taxon>Agrilinae</taxon>
        <taxon>Agrilus</taxon>
    </lineage>
</organism>
<dbReference type="Gene3D" id="1.10.10.1210">
    <property type="entry name" value="MAGE homology domain, winged helix WH2 motif"/>
    <property type="match status" value="1"/>
</dbReference>
<dbReference type="RefSeq" id="XP_025831904.1">
    <property type="nucleotide sequence ID" value="XM_025976119.1"/>
</dbReference>
<dbReference type="Pfam" id="PF01454">
    <property type="entry name" value="MAGE"/>
    <property type="match status" value="1"/>
</dbReference>
<evidence type="ECO:0000256" key="1">
    <source>
        <dbReference type="SAM" id="MobiDB-lite"/>
    </source>
</evidence>
<accession>A0A7F5R7G8</accession>
<dbReference type="Gene3D" id="1.10.10.1200">
    <property type="entry name" value="MAGE homology domain, winged helix WH1 motif"/>
    <property type="match status" value="1"/>
</dbReference>
<dbReference type="SMART" id="SM01373">
    <property type="entry name" value="MAGE"/>
    <property type="match status" value="1"/>
</dbReference>
<dbReference type="PANTHER" id="PTHR11736">
    <property type="entry name" value="MELANOMA-ASSOCIATED ANTIGEN MAGE ANTIGEN"/>
    <property type="match status" value="1"/>
</dbReference>
<dbReference type="GeneID" id="112904903"/>
<evidence type="ECO:0000313" key="3">
    <source>
        <dbReference type="Proteomes" id="UP000192223"/>
    </source>
</evidence>
<dbReference type="InterPro" id="IPR041899">
    <property type="entry name" value="MAGE_WH2"/>
</dbReference>
<dbReference type="PANTHER" id="PTHR11736:SF14">
    <property type="entry name" value="NSE3 HOMOLOG, SMC5-SMC6 COMPLEX COMPONENT"/>
    <property type="match status" value="1"/>
</dbReference>
<evidence type="ECO:0000259" key="2">
    <source>
        <dbReference type="PROSITE" id="PS50838"/>
    </source>
</evidence>
<keyword evidence="3" id="KW-1185">Reference proteome</keyword>
<dbReference type="AlphaFoldDB" id="A0A7F5R7G8"/>
<feature type="compositionally biased region" description="Basic residues" evidence="1">
    <location>
        <begin position="1"/>
        <end position="15"/>
    </location>
</feature>
<evidence type="ECO:0000313" key="4">
    <source>
        <dbReference type="RefSeq" id="XP_025831904.1"/>
    </source>
</evidence>
<gene>
    <name evidence="4" type="primary">LOC112904903</name>
</gene>
<dbReference type="InterPro" id="IPR037445">
    <property type="entry name" value="MAGE"/>
</dbReference>
<protein>
    <submittedName>
        <fullName evidence="4">Non-structural maintenance of chromosomes element 3 homolog isoform X1</fullName>
    </submittedName>
</protein>
<dbReference type="OrthoDB" id="205198at2759"/>
<feature type="region of interest" description="Disordered" evidence="1">
    <location>
        <begin position="1"/>
        <end position="23"/>
    </location>
</feature>
<feature type="domain" description="MAGE" evidence="2">
    <location>
        <begin position="45"/>
        <end position="246"/>
    </location>
</feature>
<dbReference type="KEGG" id="apln:112904903"/>
<dbReference type="InterPro" id="IPR041898">
    <property type="entry name" value="MAGE_WH1"/>
</dbReference>
<proteinExistence type="predicted"/>
<dbReference type="PROSITE" id="PS50838">
    <property type="entry name" value="MAGE"/>
    <property type="match status" value="1"/>
</dbReference>
<dbReference type="FunFam" id="1.10.10.1210:FF:000001">
    <property type="entry name" value="melanoma-associated antigen D1"/>
    <property type="match status" value="1"/>
</dbReference>
<reference evidence="4" key="1">
    <citation type="submission" date="2025-08" db="UniProtKB">
        <authorList>
            <consortium name="RefSeq"/>
        </authorList>
    </citation>
    <scope>IDENTIFICATION</scope>
    <source>
        <tissue evidence="4">Entire body</tissue>
    </source>
</reference>